<dbReference type="EMBL" id="JACHOB010000002">
    <property type="protein sequence ID" value="MBB4658986.1"/>
    <property type="molecule type" value="Genomic_DNA"/>
</dbReference>
<feature type="chain" id="PRO_5032452744" description="Outer membrane protein beta-barrel domain-containing protein" evidence="2">
    <location>
        <begin position="22"/>
        <end position="152"/>
    </location>
</feature>
<dbReference type="RefSeq" id="WP_183817152.1">
    <property type="nucleotide sequence ID" value="NZ_JACHOB010000002.1"/>
</dbReference>
<protein>
    <recommendedName>
        <fullName evidence="3">Outer membrane protein beta-barrel domain-containing protein</fullName>
    </recommendedName>
</protein>
<name>A0A840I1U3_9PROT</name>
<keyword evidence="5" id="KW-1185">Reference proteome</keyword>
<feature type="signal peptide" evidence="2">
    <location>
        <begin position="1"/>
        <end position="21"/>
    </location>
</feature>
<sequence>MKRVLAATALAVAMVATPAAAQSTYGALGVTFDDGVTDLGATGRIGHDLNSVASIEADATYLFGPEVGTIAGFVKGRVPVTPRITLHGRLGYGFVRNGEFDIDDDAFAYGLGAEAALSARNAVRIDWTKFDAGGGGSDGLLTLSYSWRFGGR</sequence>
<dbReference type="AlphaFoldDB" id="A0A840I1U3"/>
<dbReference type="InterPro" id="IPR027385">
    <property type="entry name" value="Beta-barrel_OMP"/>
</dbReference>
<evidence type="ECO:0000259" key="3">
    <source>
        <dbReference type="Pfam" id="PF13505"/>
    </source>
</evidence>
<evidence type="ECO:0000313" key="5">
    <source>
        <dbReference type="Proteomes" id="UP000563524"/>
    </source>
</evidence>
<evidence type="ECO:0000313" key="4">
    <source>
        <dbReference type="EMBL" id="MBB4658986.1"/>
    </source>
</evidence>
<keyword evidence="1 2" id="KW-0732">Signal</keyword>
<evidence type="ECO:0000256" key="1">
    <source>
        <dbReference type="ARBA" id="ARBA00022729"/>
    </source>
</evidence>
<dbReference type="Pfam" id="PF13505">
    <property type="entry name" value="OMP_b-brl"/>
    <property type="match status" value="1"/>
</dbReference>
<gene>
    <name evidence="4" type="ORF">GGQ59_001500</name>
</gene>
<dbReference type="SUPFAM" id="SSF56925">
    <property type="entry name" value="OMPA-like"/>
    <property type="match status" value="1"/>
</dbReference>
<evidence type="ECO:0000256" key="2">
    <source>
        <dbReference type="SAM" id="SignalP"/>
    </source>
</evidence>
<dbReference type="Gene3D" id="2.40.160.20">
    <property type="match status" value="1"/>
</dbReference>
<reference evidence="4 5" key="1">
    <citation type="submission" date="2020-08" db="EMBL/GenBank/DDBJ databases">
        <title>Genomic Encyclopedia of Type Strains, Phase IV (KMG-IV): sequencing the most valuable type-strain genomes for metagenomic binning, comparative biology and taxonomic classification.</title>
        <authorList>
            <person name="Goeker M."/>
        </authorList>
    </citation>
    <scope>NUCLEOTIDE SEQUENCE [LARGE SCALE GENOMIC DNA]</scope>
    <source>
        <strain evidence="4 5">DSM 102850</strain>
    </source>
</reference>
<dbReference type="Proteomes" id="UP000563524">
    <property type="component" value="Unassembled WGS sequence"/>
</dbReference>
<accession>A0A840I1U3</accession>
<proteinExistence type="predicted"/>
<organism evidence="4 5">
    <name type="scientific">Parvularcula dongshanensis</name>
    <dbReference type="NCBI Taxonomy" id="1173995"/>
    <lineage>
        <taxon>Bacteria</taxon>
        <taxon>Pseudomonadati</taxon>
        <taxon>Pseudomonadota</taxon>
        <taxon>Alphaproteobacteria</taxon>
        <taxon>Parvularculales</taxon>
        <taxon>Parvularculaceae</taxon>
        <taxon>Parvularcula</taxon>
    </lineage>
</organism>
<comment type="caution">
    <text evidence="4">The sequence shown here is derived from an EMBL/GenBank/DDBJ whole genome shotgun (WGS) entry which is preliminary data.</text>
</comment>
<feature type="domain" description="Outer membrane protein beta-barrel" evidence="3">
    <location>
        <begin position="7"/>
        <end position="149"/>
    </location>
</feature>
<dbReference type="InterPro" id="IPR011250">
    <property type="entry name" value="OMP/PagP_B-barrel"/>
</dbReference>